<proteinExistence type="predicted"/>
<dbReference type="Proteomes" id="UP000662857">
    <property type="component" value="Chromosome"/>
</dbReference>
<organism evidence="3 4">
    <name type="scientific">Natronosporangium hydrolyticum</name>
    <dbReference type="NCBI Taxonomy" id="2811111"/>
    <lineage>
        <taxon>Bacteria</taxon>
        <taxon>Bacillati</taxon>
        <taxon>Actinomycetota</taxon>
        <taxon>Actinomycetes</taxon>
        <taxon>Micromonosporales</taxon>
        <taxon>Micromonosporaceae</taxon>
        <taxon>Natronosporangium</taxon>
    </lineage>
</organism>
<evidence type="ECO:0000259" key="2">
    <source>
        <dbReference type="Pfam" id="PF20059"/>
    </source>
</evidence>
<feature type="domain" description="DUF6458" evidence="2">
    <location>
        <begin position="1"/>
        <end position="56"/>
    </location>
</feature>
<name>A0A895YSW6_9ACTN</name>
<keyword evidence="4" id="KW-1185">Reference proteome</keyword>
<sequence>MGIGVSIFLIAVGALLAFAVDYQLGWLDITVAGWVLMAVGALGLLLTLLLWSRRRSRVLVEPEPPPRVRGYRDEPGPPVP</sequence>
<evidence type="ECO:0000313" key="3">
    <source>
        <dbReference type="EMBL" id="QSB17210.1"/>
    </source>
</evidence>
<keyword evidence="1" id="KW-1133">Transmembrane helix</keyword>
<dbReference type="AlphaFoldDB" id="A0A895YSW6"/>
<accession>A0A895YSW6</accession>
<evidence type="ECO:0000313" key="4">
    <source>
        <dbReference type="Proteomes" id="UP000662857"/>
    </source>
</evidence>
<dbReference type="KEGG" id="nhy:JQS43_09210"/>
<protein>
    <recommendedName>
        <fullName evidence="2">DUF6458 domain-containing protein</fullName>
    </recommendedName>
</protein>
<evidence type="ECO:0000256" key="1">
    <source>
        <dbReference type="SAM" id="Phobius"/>
    </source>
</evidence>
<dbReference type="EMBL" id="CP070499">
    <property type="protein sequence ID" value="QSB17210.1"/>
    <property type="molecule type" value="Genomic_DNA"/>
</dbReference>
<dbReference type="Pfam" id="PF20059">
    <property type="entry name" value="DUF6458"/>
    <property type="match status" value="1"/>
</dbReference>
<keyword evidence="1" id="KW-0472">Membrane</keyword>
<feature type="transmembrane region" description="Helical" evidence="1">
    <location>
        <begin position="29"/>
        <end position="51"/>
    </location>
</feature>
<keyword evidence="1" id="KW-0812">Transmembrane</keyword>
<dbReference type="InterPro" id="IPR045597">
    <property type="entry name" value="DUF6458"/>
</dbReference>
<reference evidence="3" key="1">
    <citation type="submission" date="2021-02" db="EMBL/GenBank/DDBJ databases">
        <title>Natrosporangium hydrolyticum gen. nov., sp. nov, a haloalkaliphilic actinobacterium from a soda solonchak soil.</title>
        <authorList>
            <person name="Sorokin D.Y."/>
            <person name="Khijniak T.V."/>
            <person name="Zakharycheva A.P."/>
            <person name="Boueva O.V."/>
            <person name="Ariskina E.V."/>
            <person name="Hahnke R.L."/>
            <person name="Bunk B."/>
            <person name="Sproer C."/>
            <person name="Schumann P."/>
            <person name="Evtushenko L.I."/>
            <person name="Kublanov I.V."/>
        </authorList>
    </citation>
    <scope>NUCLEOTIDE SEQUENCE</scope>
    <source>
        <strain evidence="3">DSM 106523</strain>
    </source>
</reference>
<gene>
    <name evidence="3" type="ORF">JQS43_09210</name>
</gene>